<sequence>MEFSGVGGGVIVALAAGLWLVYLMPTWFRRRDYIASERAEVRRQQALRVLQETAALVAPPRTEPAAPIVSPSGEVTDHERLALAIERSRQAQANRVASRKLVEAAKPPVQEAVARARMSRRLRRTRAVATLLLLASLVLIVVQLVVIAMTGVAVAAVAVIGFSAVVGVVSFAALGRLASIARRRSVGPARAATALRKTSSVGPIVRSEDAAAEARATEWTPVPIPKPLYLSRSEAPAEHPPQRSLDHAAILRAAAREADRALRDAQTAPGVTPITGRSVTRPASSARETPVAQGTASASAATPAAAPSRYASMGVLDGLGAVGTDLDEVLRRRRATA</sequence>
<accession>A0A7C9TQS0</accession>
<feature type="transmembrane region" description="Helical" evidence="2">
    <location>
        <begin position="152"/>
        <end position="174"/>
    </location>
</feature>
<evidence type="ECO:0000256" key="2">
    <source>
        <dbReference type="SAM" id="Phobius"/>
    </source>
</evidence>
<dbReference type="EMBL" id="JAAGWZ010000002">
    <property type="protein sequence ID" value="NEM91375.1"/>
    <property type="molecule type" value="Genomic_DNA"/>
</dbReference>
<protein>
    <recommendedName>
        <fullName evidence="5">Large exoprotein</fullName>
    </recommendedName>
</protein>
<keyword evidence="2" id="KW-1133">Transmembrane helix</keyword>
<dbReference type="RefSeq" id="WP_163473047.1">
    <property type="nucleotide sequence ID" value="NZ_JAAGWZ010000002.1"/>
</dbReference>
<reference evidence="3 4" key="1">
    <citation type="journal article" date="2014" name="Int. J. Syst. Evol. Microbiol.">
        <title>Description of Galbitalea soli gen. nov., sp. nov., and Frondihabitans sucicola sp. nov.</title>
        <authorList>
            <person name="Kim S.J."/>
            <person name="Lim J.M."/>
            <person name="Ahn J.H."/>
            <person name="Weon H.Y."/>
            <person name="Hamada M."/>
            <person name="Suzuki K."/>
            <person name="Ahn T.Y."/>
            <person name="Kwon S.W."/>
        </authorList>
    </citation>
    <scope>NUCLEOTIDE SEQUENCE [LARGE SCALE GENOMIC DNA]</scope>
    <source>
        <strain evidence="3 4">NBRC 108727</strain>
    </source>
</reference>
<proteinExistence type="predicted"/>
<evidence type="ECO:0008006" key="5">
    <source>
        <dbReference type="Google" id="ProtNLM"/>
    </source>
</evidence>
<keyword evidence="4" id="KW-1185">Reference proteome</keyword>
<gene>
    <name evidence="3" type="ORF">G3T37_08385</name>
</gene>
<feature type="compositionally biased region" description="Polar residues" evidence="1">
    <location>
        <begin position="275"/>
        <end position="287"/>
    </location>
</feature>
<feature type="transmembrane region" description="Helical" evidence="2">
    <location>
        <begin position="127"/>
        <end position="146"/>
    </location>
</feature>
<dbReference type="Proteomes" id="UP000479756">
    <property type="component" value="Unassembled WGS sequence"/>
</dbReference>
<name>A0A7C9TQS0_9MICO</name>
<comment type="caution">
    <text evidence="3">The sequence shown here is derived from an EMBL/GenBank/DDBJ whole genome shotgun (WGS) entry which is preliminary data.</text>
</comment>
<evidence type="ECO:0000313" key="4">
    <source>
        <dbReference type="Proteomes" id="UP000479756"/>
    </source>
</evidence>
<feature type="region of interest" description="Disordered" evidence="1">
    <location>
        <begin position="267"/>
        <end position="305"/>
    </location>
</feature>
<feature type="transmembrane region" description="Helical" evidence="2">
    <location>
        <begin position="6"/>
        <end position="28"/>
    </location>
</feature>
<organism evidence="3 4">
    <name type="scientific">Galbitalea soli</name>
    <dbReference type="NCBI Taxonomy" id="1268042"/>
    <lineage>
        <taxon>Bacteria</taxon>
        <taxon>Bacillati</taxon>
        <taxon>Actinomycetota</taxon>
        <taxon>Actinomycetes</taxon>
        <taxon>Micrococcales</taxon>
        <taxon>Microbacteriaceae</taxon>
        <taxon>Galbitalea</taxon>
    </lineage>
</organism>
<keyword evidence="2" id="KW-0472">Membrane</keyword>
<evidence type="ECO:0000256" key="1">
    <source>
        <dbReference type="SAM" id="MobiDB-lite"/>
    </source>
</evidence>
<evidence type="ECO:0000313" key="3">
    <source>
        <dbReference type="EMBL" id="NEM91375.1"/>
    </source>
</evidence>
<dbReference type="AlphaFoldDB" id="A0A7C9TQS0"/>
<feature type="compositionally biased region" description="Low complexity" evidence="1">
    <location>
        <begin position="295"/>
        <end position="305"/>
    </location>
</feature>
<keyword evidence="2" id="KW-0812">Transmembrane</keyword>